<protein>
    <submittedName>
        <fullName evidence="1">Uncharacterized protein</fullName>
    </submittedName>
</protein>
<dbReference type="RefSeq" id="XP_010702094.1">
    <property type="nucleotide sequence ID" value="XM_010703792.1"/>
</dbReference>
<dbReference type="KEGG" id="lpan:LPMP_330010"/>
<organism evidence="1">
    <name type="scientific">Leishmania panamensis</name>
    <dbReference type="NCBI Taxonomy" id="5679"/>
    <lineage>
        <taxon>Eukaryota</taxon>
        <taxon>Discoba</taxon>
        <taxon>Euglenozoa</taxon>
        <taxon>Kinetoplastea</taxon>
        <taxon>Metakinetoplastina</taxon>
        <taxon>Trypanosomatida</taxon>
        <taxon>Trypanosomatidae</taxon>
        <taxon>Leishmaniinae</taxon>
        <taxon>Leishmania</taxon>
        <taxon>Leishmania guyanensis species complex</taxon>
    </lineage>
</organism>
<name>A0A088RZ72_LEIPA</name>
<evidence type="ECO:0000313" key="1">
    <source>
        <dbReference type="EMBL" id="AIO01294.1"/>
    </source>
</evidence>
<reference evidence="1" key="1">
    <citation type="journal article" date="2015" name="Sci. Rep.">
        <title>The genome of Leishmania panamensis: insights into genomics of the L. (Viannia) subgenus.</title>
        <authorList>
            <person name="Llanes A."/>
            <person name="Restrepo C.M."/>
            <person name="Vecchio G.D."/>
            <person name="Anguizola F.J."/>
            <person name="Lleonart R."/>
        </authorList>
    </citation>
    <scope>NUCLEOTIDE SEQUENCE [LARGE SCALE GENOMIC DNA]</scope>
    <source>
        <strain evidence="1">MHOM/PA/94/PSC-1</strain>
    </source>
</reference>
<dbReference type="VEuPathDB" id="TriTrypDB:LPMP_330010"/>
<sequence length="197" mass="21852">MCVPPAQRQARKGCDVTAYLTPKRYVGVLATWKSRPHHLRLLPSANKKARGSSSQGLIGKLGYARDSTWDASCVMLLKVLSGVGCSCCEERHNVFRKKREDVTLRVPGAADKKRFSFAVDLAKPYAIYCPSSPTARRISLRHCALLRLLPSLHKPRCACVGKQQNVHEGYSHRCHRNCIAPGMSTAYAPELFCDALN</sequence>
<dbReference type="AlphaFoldDB" id="A0A088RZ72"/>
<accession>A0A088RZ72</accession>
<dbReference type="EMBL" id="CP009402">
    <property type="protein sequence ID" value="AIO01294.1"/>
    <property type="molecule type" value="Genomic_DNA"/>
</dbReference>
<dbReference type="GeneID" id="22578154"/>
<gene>
    <name evidence="1" type="ORF">LPMP_330010</name>
</gene>
<proteinExistence type="predicted"/>